<dbReference type="InterPro" id="IPR013517">
    <property type="entry name" value="FG-GAP"/>
</dbReference>
<protein>
    <submittedName>
        <fullName evidence="2">VCBS repeat-containing protein</fullName>
    </submittedName>
</protein>
<name>A0A7K1U633_9BACT</name>
<dbReference type="SUPFAM" id="SSF46626">
    <property type="entry name" value="Cytochrome c"/>
    <property type="match status" value="1"/>
</dbReference>
<evidence type="ECO:0000313" key="3">
    <source>
        <dbReference type="Proteomes" id="UP000461730"/>
    </source>
</evidence>
<dbReference type="PROSITE" id="PS51257">
    <property type="entry name" value="PROKAR_LIPOPROTEIN"/>
    <property type="match status" value="1"/>
</dbReference>
<comment type="caution">
    <text evidence="2">The sequence shown here is derived from an EMBL/GenBank/DDBJ whole genome shotgun (WGS) entry which is preliminary data.</text>
</comment>
<proteinExistence type="predicted"/>
<evidence type="ECO:0000256" key="1">
    <source>
        <dbReference type="ARBA" id="ARBA00022729"/>
    </source>
</evidence>
<reference evidence="2 3" key="1">
    <citation type="submission" date="2019-12" db="EMBL/GenBank/DDBJ databases">
        <title>Chitinophaga sp. strain ysch24 (GDMCC 1.1355), whole genome shotgun sequence.</title>
        <authorList>
            <person name="Zhang X."/>
        </authorList>
    </citation>
    <scope>NUCLEOTIDE SEQUENCE [LARGE SCALE GENOMIC DNA]</scope>
    <source>
        <strain evidence="3">ysch24</strain>
    </source>
</reference>
<dbReference type="GO" id="GO:0009055">
    <property type="term" value="F:electron transfer activity"/>
    <property type="evidence" value="ECO:0007669"/>
    <property type="project" value="InterPro"/>
</dbReference>
<dbReference type="SUPFAM" id="SSF69318">
    <property type="entry name" value="Integrin alpha N-terminal domain"/>
    <property type="match status" value="1"/>
</dbReference>
<dbReference type="Proteomes" id="UP000461730">
    <property type="component" value="Unassembled WGS sequence"/>
</dbReference>
<dbReference type="Gene3D" id="2.130.10.130">
    <property type="entry name" value="Integrin alpha, N-terminal"/>
    <property type="match status" value="1"/>
</dbReference>
<dbReference type="InterPro" id="IPR036909">
    <property type="entry name" value="Cyt_c-like_dom_sf"/>
</dbReference>
<organism evidence="2 3">
    <name type="scientific">Chitinophaga tropicalis</name>
    <dbReference type="NCBI Taxonomy" id="2683588"/>
    <lineage>
        <taxon>Bacteria</taxon>
        <taxon>Pseudomonadati</taxon>
        <taxon>Bacteroidota</taxon>
        <taxon>Chitinophagia</taxon>
        <taxon>Chitinophagales</taxon>
        <taxon>Chitinophagaceae</taxon>
        <taxon>Chitinophaga</taxon>
    </lineage>
</organism>
<dbReference type="EMBL" id="WRXN01000006">
    <property type="protein sequence ID" value="MVT09746.1"/>
    <property type="molecule type" value="Genomic_DNA"/>
</dbReference>
<keyword evidence="1" id="KW-0732">Signal</keyword>
<sequence>MKTLFPLILLMLSACTTRTTTETERGEALAERYCGSCHLPVSPALLDKKTWTEHVLPAMGEKLGIGVWQGTEYFEKKGATISFKDWKTIVAYYKTLAPDSLQAAKADPLQEGPALFSIRKPQWKDTTHTASTTMVAVNPFNGSIFSSGENGELSRWDSTLAPHEVMALQSPAVDISWRSADTALLTCIGNLRAIDAPQGTLWEIYSHAPAAEQVKTIGLGLPRPVQSLPADFNRDGLTDYLVCGFGHDYGGLYVLRQTTENDYQKRPVWEVPGAIHAIVNDFDGDGWPDIMALFAYGDEGIWLFQNDKKGGFKQRNLLKFPPVYGSTSFQVTDLNKDGKPDIIYTSGDNGDYSMELKPFHGVYIYLNKGDFKYEQAWFYPINGCTKAIAADFDQDGDQDIATIAFFADHKHHPAERFILFDQTGTMQFKPCVFPEITALGRWICMDAGDVDRDGDIDIVLGNYSKGFMIQEDFHPDWNINTPLILLQNKTK</sequence>
<dbReference type="PANTHER" id="PTHR44103:SF1">
    <property type="entry name" value="PROPROTEIN CONVERTASE P"/>
    <property type="match status" value="1"/>
</dbReference>
<gene>
    <name evidence="2" type="ORF">GO493_15860</name>
</gene>
<dbReference type="InterPro" id="IPR028994">
    <property type="entry name" value="Integrin_alpha_N"/>
</dbReference>
<dbReference type="GO" id="GO:0020037">
    <property type="term" value="F:heme binding"/>
    <property type="evidence" value="ECO:0007669"/>
    <property type="project" value="InterPro"/>
</dbReference>
<dbReference type="RefSeq" id="WP_157307187.1">
    <property type="nucleotide sequence ID" value="NZ_WRXN01000006.1"/>
</dbReference>
<evidence type="ECO:0000313" key="2">
    <source>
        <dbReference type="EMBL" id="MVT09746.1"/>
    </source>
</evidence>
<dbReference type="Pfam" id="PF13517">
    <property type="entry name" value="FG-GAP_3"/>
    <property type="match status" value="1"/>
</dbReference>
<accession>A0A7K1U633</accession>
<dbReference type="PANTHER" id="PTHR44103">
    <property type="entry name" value="PROPROTEIN CONVERTASE P"/>
    <property type="match status" value="1"/>
</dbReference>
<dbReference type="AlphaFoldDB" id="A0A7K1U633"/>
<keyword evidence="3" id="KW-1185">Reference proteome</keyword>